<dbReference type="GO" id="GO:0005829">
    <property type="term" value="C:cytosol"/>
    <property type="evidence" value="ECO:0007669"/>
    <property type="project" value="TreeGrafter"/>
</dbReference>
<dbReference type="SUPFAM" id="SSF47323">
    <property type="entry name" value="Anticodon-binding domain of a subclass of class I aminoacyl-tRNA synthetases"/>
    <property type="match status" value="1"/>
</dbReference>
<comment type="similarity">
    <text evidence="1 9 10">Belongs to the class-I aminoacyl-tRNA synthetase family.</text>
</comment>
<dbReference type="InterPro" id="IPR015413">
    <property type="entry name" value="Methionyl/Leucyl_tRNA_Synth"/>
</dbReference>
<evidence type="ECO:0000259" key="13">
    <source>
        <dbReference type="Pfam" id="PF09334"/>
    </source>
</evidence>
<name>A0A0G1HMB2_UNCKA</name>
<dbReference type="HAMAP" id="MF_00049_B">
    <property type="entry name" value="Leu_tRNA_synth_B"/>
    <property type="match status" value="1"/>
</dbReference>
<dbReference type="PANTHER" id="PTHR43740:SF2">
    <property type="entry name" value="LEUCINE--TRNA LIGASE, MITOCHONDRIAL"/>
    <property type="match status" value="1"/>
</dbReference>
<evidence type="ECO:0000259" key="11">
    <source>
        <dbReference type="Pfam" id="PF00133"/>
    </source>
</evidence>
<keyword evidence="7 9" id="KW-0030">Aminoacyl-tRNA synthetase</keyword>
<evidence type="ECO:0000256" key="4">
    <source>
        <dbReference type="ARBA" id="ARBA00022741"/>
    </source>
</evidence>
<dbReference type="NCBIfam" id="TIGR00396">
    <property type="entry name" value="leuS_bact"/>
    <property type="match status" value="1"/>
</dbReference>
<dbReference type="GO" id="GO:0004823">
    <property type="term" value="F:leucine-tRNA ligase activity"/>
    <property type="evidence" value="ECO:0007669"/>
    <property type="project" value="UniProtKB-UniRule"/>
</dbReference>
<evidence type="ECO:0000256" key="6">
    <source>
        <dbReference type="ARBA" id="ARBA00022917"/>
    </source>
</evidence>
<evidence type="ECO:0000259" key="12">
    <source>
        <dbReference type="Pfam" id="PF08264"/>
    </source>
</evidence>
<dbReference type="Pfam" id="PF09334">
    <property type="entry name" value="tRNA-synt_1g"/>
    <property type="match status" value="1"/>
</dbReference>
<feature type="domain" description="Methionyl/Leucyl tRNA synthetase" evidence="13">
    <location>
        <begin position="36"/>
        <end position="167"/>
    </location>
</feature>
<evidence type="ECO:0000313" key="15">
    <source>
        <dbReference type="EMBL" id="KKT11999.1"/>
    </source>
</evidence>
<feature type="domain" description="Leucyl-tRNA synthetase editing" evidence="14">
    <location>
        <begin position="226"/>
        <end position="409"/>
    </location>
</feature>
<dbReference type="SUPFAM" id="SSF52374">
    <property type="entry name" value="Nucleotidylyl transferase"/>
    <property type="match status" value="1"/>
</dbReference>
<comment type="catalytic activity">
    <reaction evidence="8 9">
        <text>tRNA(Leu) + L-leucine + ATP = L-leucyl-tRNA(Leu) + AMP + diphosphate</text>
        <dbReference type="Rhea" id="RHEA:11688"/>
        <dbReference type="Rhea" id="RHEA-COMP:9613"/>
        <dbReference type="Rhea" id="RHEA-COMP:9622"/>
        <dbReference type="ChEBI" id="CHEBI:30616"/>
        <dbReference type="ChEBI" id="CHEBI:33019"/>
        <dbReference type="ChEBI" id="CHEBI:57427"/>
        <dbReference type="ChEBI" id="CHEBI:78442"/>
        <dbReference type="ChEBI" id="CHEBI:78494"/>
        <dbReference type="ChEBI" id="CHEBI:456215"/>
        <dbReference type="EC" id="6.1.1.4"/>
    </reaction>
</comment>
<dbReference type="InterPro" id="IPR002302">
    <property type="entry name" value="Leu-tRNA-ligase"/>
</dbReference>
<evidence type="ECO:0000256" key="10">
    <source>
        <dbReference type="RuleBase" id="RU363035"/>
    </source>
</evidence>
<dbReference type="Gene3D" id="3.10.20.590">
    <property type="match status" value="1"/>
</dbReference>
<keyword evidence="4 9" id="KW-0547">Nucleotide-binding</keyword>
<dbReference type="InterPro" id="IPR013155">
    <property type="entry name" value="M/V/L/I-tRNA-synth_anticd-bd"/>
</dbReference>
<evidence type="ECO:0000313" key="16">
    <source>
        <dbReference type="Proteomes" id="UP000033910"/>
    </source>
</evidence>
<dbReference type="Gene3D" id="3.40.50.620">
    <property type="entry name" value="HUPs"/>
    <property type="match status" value="2"/>
</dbReference>
<keyword evidence="2 9" id="KW-0963">Cytoplasm</keyword>
<gene>
    <name evidence="9" type="primary">leuS</name>
    <name evidence="15" type="ORF">UV89_C0007G0009</name>
</gene>
<keyword evidence="6 9" id="KW-0648">Protein biosynthesis</keyword>
<dbReference type="EMBL" id="LCGF01000007">
    <property type="protein sequence ID" value="KKT11999.1"/>
    <property type="molecule type" value="Genomic_DNA"/>
</dbReference>
<dbReference type="InterPro" id="IPR014729">
    <property type="entry name" value="Rossmann-like_a/b/a_fold"/>
</dbReference>
<dbReference type="FunFam" id="1.10.730.10:FF:000002">
    <property type="entry name" value="Leucine--tRNA ligase"/>
    <property type="match status" value="1"/>
</dbReference>
<dbReference type="PRINTS" id="PR00985">
    <property type="entry name" value="TRNASYNTHLEU"/>
</dbReference>
<comment type="caution">
    <text evidence="15">The sequence shown here is derived from an EMBL/GenBank/DDBJ whole genome shotgun (WGS) entry which is preliminary data.</text>
</comment>
<dbReference type="InterPro" id="IPR002300">
    <property type="entry name" value="aa-tRNA-synth_Ia"/>
</dbReference>
<protein>
    <recommendedName>
        <fullName evidence="9">Leucine--tRNA ligase</fullName>
        <ecNumber evidence="9">6.1.1.4</ecNumber>
    </recommendedName>
    <alternativeName>
        <fullName evidence="9">Leucyl-tRNA synthetase</fullName>
        <shortName evidence="9">LeuRS</shortName>
    </alternativeName>
</protein>
<dbReference type="InterPro" id="IPR001412">
    <property type="entry name" value="aa-tRNA-synth_I_CS"/>
</dbReference>
<dbReference type="Pfam" id="PF00133">
    <property type="entry name" value="tRNA-synt_1"/>
    <property type="match status" value="1"/>
</dbReference>
<keyword evidence="5 9" id="KW-0067">ATP-binding</keyword>
<evidence type="ECO:0000259" key="14">
    <source>
        <dbReference type="Pfam" id="PF13603"/>
    </source>
</evidence>
<feature type="domain" description="Methionyl/Valyl/Leucyl/Isoleucyl-tRNA synthetase anticodon-binding" evidence="12">
    <location>
        <begin position="667"/>
        <end position="786"/>
    </location>
</feature>
<evidence type="ECO:0000256" key="8">
    <source>
        <dbReference type="ARBA" id="ARBA00047469"/>
    </source>
</evidence>
<evidence type="ECO:0000256" key="3">
    <source>
        <dbReference type="ARBA" id="ARBA00022598"/>
    </source>
</evidence>
<dbReference type="GO" id="GO:0002161">
    <property type="term" value="F:aminoacyl-tRNA deacylase activity"/>
    <property type="evidence" value="ECO:0007669"/>
    <property type="project" value="InterPro"/>
</dbReference>
<dbReference type="PANTHER" id="PTHR43740">
    <property type="entry name" value="LEUCYL-TRNA SYNTHETASE"/>
    <property type="match status" value="1"/>
</dbReference>
<feature type="short sequence motif" description="'KMSKS' region" evidence="9">
    <location>
        <begin position="594"/>
        <end position="598"/>
    </location>
</feature>
<keyword evidence="3 9" id="KW-0436">Ligase</keyword>
<dbReference type="Pfam" id="PF08264">
    <property type="entry name" value="Anticodon_1"/>
    <property type="match status" value="1"/>
</dbReference>
<dbReference type="PROSITE" id="PS00178">
    <property type="entry name" value="AA_TRNA_LIGASE_I"/>
    <property type="match status" value="1"/>
</dbReference>
<dbReference type="InterPro" id="IPR009008">
    <property type="entry name" value="Val/Leu/Ile-tRNA-synth_edit"/>
</dbReference>
<dbReference type="PATRIC" id="fig|1619118.3.peg.119"/>
<comment type="subcellular location">
    <subcellularLocation>
        <location evidence="9">Cytoplasm</location>
    </subcellularLocation>
</comment>
<evidence type="ECO:0000256" key="5">
    <source>
        <dbReference type="ARBA" id="ARBA00022840"/>
    </source>
</evidence>
<dbReference type="Gene3D" id="1.10.730.10">
    <property type="entry name" value="Isoleucyl-tRNA Synthetase, Domain 1"/>
    <property type="match status" value="2"/>
</dbReference>
<evidence type="ECO:0000256" key="7">
    <source>
        <dbReference type="ARBA" id="ARBA00023146"/>
    </source>
</evidence>
<organism evidence="15 16">
    <name type="scientific">candidate division WWE3 bacterium GW2011_GWB2_43_22</name>
    <dbReference type="NCBI Taxonomy" id="1619118"/>
    <lineage>
        <taxon>Bacteria</taxon>
        <taxon>Katanobacteria</taxon>
    </lineage>
</organism>
<dbReference type="Proteomes" id="UP000033910">
    <property type="component" value="Unassembled WGS sequence"/>
</dbReference>
<reference evidence="15 16" key="1">
    <citation type="journal article" date="2015" name="Nature">
        <title>rRNA introns, odd ribosomes, and small enigmatic genomes across a large radiation of phyla.</title>
        <authorList>
            <person name="Brown C.T."/>
            <person name="Hug L.A."/>
            <person name="Thomas B.C."/>
            <person name="Sharon I."/>
            <person name="Castelle C.J."/>
            <person name="Singh A."/>
            <person name="Wilkins M.J."/>
            <person name="Williams K.H."/>
            <person name="Banfield J.F."/>
        </authorList>
    </citation>
    <scope>NUCLEOTIDE SEQUENCE [LARGE SCALE GENOMIC DNA]</scope>
</reference>
<evidence type="ECO:0000256" key="2">
    <source>
        <dbReference type="ARBA" id="ARBA00022490"/>
    </source>
</evidence>
<sequence>MEKKYDHKQIENKWKEFWYRDNIYKAVDFSEKPKKYILAELPYPSGPYLHAGHMMRYTVPDVYSRYLRMNGYNVMYPMGWDAFGLPTEGYALKMGKTPQEVTEELAKGYKQSAQDFGYGIDWDREITTSDPKYYKWTQWLFLKFFENGLAVQEEMPVWWCKELGVLAEEEVLTGKDGQKVSERGGYAVERKLFKQWVLRIPAYAEKLIDGLKETDFPDYIKTAQINWIGKSIGAEVEFKAVAGDKNITVFTTRIDTIYGASAVIISPEYENLYDFVAEEQRGGVEQYVKAAKQKSEMERTAIQKDKSGVFAGTYVLNPFSGEKHPVWVADFVLTTYGTGAIMCVPGHDERDHEFSVKYGLKIGQVVMPADGIEVDVQKEPYTGYGISINSGEYSNKPSEQVIMEMTQKAENENFGKFKINYKLRDWVFSRQRYWGEPIPVVYKNDGAIEAVVDTNDMPEVHKKLPVELPYTKDYQPSESGGAPLARLTDWVETTDKNGSPAKRETETMPTWAGSSWYYIRYCDPKNENAFADPEILKYWLPVDKYFGDGGHTTAHLLYSRFWHKFFYDLGLVPTPEPYKWRMTGGLLLGADGQKMSKSRGNVINPKEIVEHFGADACRLYLCFIGPYDETYPWDDHGVKATKRFIDNLFLLRNKVGDDEGAGAELEKDYNLMVKKVTAMCDDLKMNTCVSEFMIFANAAKKAPSISTGQWKGYIKLLAPFIPFVAEEFWHEINNFSTWDKNNSVHLQEWPKFDPSKLAENTVIIPVQINGKVRAEIEIDSNADERAVSELIKNNADLIKSLDGRQVRKLIYVKGKIVSLVV</sequence>
<evidence type="ECO:0000256" key="1">
    <source>
        <dbReference type="ARBA" id="ARBA00005594"/>
    </source>
</evidence>
<dbReference type="FunFam" id="3.40.50.620:FF:000056">
    <property type="entry name" value="Leucine--tRNA ligase"/>
    <property type="match status" value="1"/>
</dbReference>
<feature type="domain" description="Aminoacyl-tRNA synthetase class Ia" evidence="11">
    <location>
        <begin position="422"/>
        <end position="624"/>
    </location>
</feature>
<dbReference type="InterPro" id="IPR025709">
    <property type="entry name" value="Leu_tRNA-synth_edit"/>
</dbReference>
<dbReference type="AlphaFoldDB" id="A0A0G1HMB2"/>
<dbReference type="InterPro" id="IPR009080">
    <property type="entry name" value="tRNAsynth_Ia_anticodon-bd"/>
</dbReference>
<evidence type="ECO:0000256" key="9">
    <source>
        <dbReference type="HAMAP-Rule" id="MF_00049"/>
    </source>
</evidence>
<dbReference type="SUPFAM" id="SSF50677">
    <property type="entry name" value="ValRS/IleRS/LeuRS editing domain"/>
    <property type="match status" value="1"/>
</dbReference>
<accession>A0A0G1HMB2</accession>
<dbReference type="GO" id="GO:0006429">
    <property type="term" value="P:leucyl-tRNA aminoacylation"/>
    <property type="evidence" value="ECO:0007669"/>
    <property type="project" value="UniProtKB-UniRule"/>
</dbReference>
<dbReference type="Pfam" id="PF13603">
    <property type="entry name" value="tRNA-synt_1_2"/>
    <property type="match status" value="1"/>
</dbReference>
<dbReference type="GO" id="GO:0005524">
    <property type="term" value="F:ATP binding"/>
    <property type="evidence" value="ECO:0007669"/>
    <property type="project" value="UniProtKB-UniRule"/>
</dbReference>
<dbReference type="EC" id="6.1.1.4" evidence="9"/>
<feature type="binding site" evidence="9">
    <location>
        <position position="597"/>
    </location>
    <ligand>
        <name>ATP</name>
        <dbReference type="ChEBI" id="CHEBI:30616"/>
    </ligand>
</feature>
<proteinExistence type="inferred from homology"/>
<comment type="caution">
    <text evidence="9">Lacks conserved residue(s) required for the propagation of feature annotation.</text>
</comment>